<dbReference type="EC" id="2.7.1.24" evidence="5 6"/>
<evidence type="ECO:0000256" key="3">
    <source>
        <dbReference type="ARBA" id="ARBA00022741"/>
    </source>
</evidence>
<dbReference type="Pfam" id="PF04229">
    <property type="entry name" value="GrpB"/>
    <property type="match status" value="1"/>
</dbReference>
<dbReference type="GO" id="GO:0005737">
    <property type="term" value="C:cytoplasm"/>
    <property type="evidence" value="ECO:0007669"/>
    <property type="project" value="UniProtKB-SubCell"/>
</dbReference>
<dbReference type="Gene3D" id="3.40.50.300">
    <property type="entry name" value="P-loop containing nucleotide triphosphate hydrolases"/>
    <property type="match status" value="1"/>
</dbReference>
<feature type="binding site" evidence="5">
    <location>
        <begin position="11"/>
        <end position="16"/>
    </location>
    <ligand>
        <name>ATP</name>
        <dbReference type="ChEBI" id="CHEBI:30616"/>
    </ligand>
</feature>
<evidence type="ECO:0000313" key="7">
    <source>
        <dbReference type="EMBL" id="MBG6141270.1"/>
    </source>
</evidence>
<dbReference type="AlphaFoldDB" id="A0A8J7KKG6"/>
<comment type="similarity">
    <text evidence="1">In the N-terminal section; belongs to the CoaE family.</text>
</comment>
<accession>A0A8J7KKG6</accession>
<evidence type="ECO:0000313" key="8">
    <source>
        <dbReference type="Proteomes" id="UP000622552"/>
    </source>
</evidence>
<keyword evidence="5 7" id="KW-0808">Transferase</keyword>
<dbReference type="InterPro" id="IPR027417">
    <property type="entry name" value="P-loop_NTPase"/>
</dbReference>
<comment type="function">
    <text evidence="5">Catalyzes the phosphorylation of the 3'-hydroxyl group of dephosphocoenzyme A to form coenzyme A.</text>
</comment>
<dbReference type="InterPro" id="IPR001977">
    <property type="entry name" value="Depp_CoAkinase"/>
</dbReference>
<comment type="subcellular location">
    <subcellularLocation>
        <location evidence="5">Cytoplasm</location>
    </subcellularLocation>
</comment>
<dbReference type="UniPathway" id="UPA00241">
    <property type="reaction ID" value="UER00356"/>
</dbReference>
<dbReference type="Proteomes" id="UP000622552">
    <property type="component" value="Unassembled WGS sequence"/>
</dbReference>
<gene>
    <name evidence="5" type="primary">coaE</name>
    <name evidence="7" type="ORF">IW245_007464</name>
</gene>
<dbReference type="InterPro" id="IPR007344">
    <property type="entry name" value="GrpB/CoaE"/>
</dbReference>
<dbReference type="EMBL" id="JADOUF010000001">
    <property type="protein sequence ID" value="MBG6141270.1"/>
    <property type="molecule type" value="Genomic_DNA"/>
</dbReference>
<comment type="caution">
    <text evidence="7">The sequence shown here is derived from an EMBL/GenBank/DDBJ whole genome shotgun (WGS) entry which is preliminary data.</text>
</comment>
<evidence type="ECO:0000256" key="6">
    <source>
        <dbReference type="NCBIfam" id="TIGR00152"/>
    </source>
</evidence>
<dbReference type="Pfam" id="PF01121">
    <property type="entry name" value="CoaE"/>
    <property type="match status" value="1"/>
</dbReference>
<evidence type="ECO:0000256" key="4">
    <source>
        <dbReference type="ARBA" id="ARBA00022840"/>
    </source>
</evidence>
<dbReference type="Gene3D" id="3.30.460.10">
    <property type="entry name" value="Beta Polymerase, domain 2"/>
    <property type="match status" value="1"/>
</dbReference>
<dbReference type="SUPFAM" id="SSF81301">
    <property type="entry name" value="Nucleotidyltransferase"/>
    <property type="match status" value="1"/>
</dbReference>
<keyword evidence="3 5" id="KW-0547">Nucleotide-binding</keyword>
<comment type="similarity">
    <text evidence="5">Belongs to the CoaE family.</text>
</comment>
<dbReference type="GO" id="GO:0005524">
    <property type="term" value="F:ATP binding"/>
    <property type="evidence" value="ECO:0007669"/>
    <property type="project" value="UniProtKB-UniRule"/>
</dbReference>
<dbReference type="PANTHER" id="PTHR34822">
    <property type="entry name" value="GRPB DOMAIN PROTEIN (AFU_ORTHOLOGUE AFUA_1G01530)"/>
    <property type="match status" value="1"/>
</dbReference>
<keyword evidence="5 7" id="KW-0418">Kinase</keyword>
<dbReference type="GO" id="GO:0015937">
    <property type="term" value="P:coenzyme A biosynthetic process"/>
    <property type="evidence" value="ECO:0007669"/>
    <property type="project" value="UniProtKB-UniRule"/>
</dbReference>
<keyword evidence="4 5" id="KW-0067">ATP-binding</keyword>
<reference evidence="7" key="1">
    <citation type="submission" date="2020-11" db="EMBL/GenBank/DDBJ databases">
        <title>Sequencing the genomes of 1000 actinobacteria strains.</title>
        <authorList>
            <person name="Klenk H.-P."/>
        </authorList>
    </citation>
    <scope>NUCLEOTIDE SEQUENCE</scope>
    <source>
        <strain evidence="7">DSM 45356</strain>
    </source>
</reference>
<dbReference type="PROSITE" id="PS51219">
    <property type="entry name" value="DPCK"/>
    <property type="match status" value="1"/>
</dbReference>
<evidence type="ECO:0000256" key="2">
    <source>
        <dbReference type="ARBA" id="ARBA00011058"/>
    </source>
</evidence>
<keyword evidence="5" id="KW-0963">Cytoplasm</keyword>
<dbReference type="CDD" id="cd02022">
    <property type="entry name" value="DPCK"/>
    <property type="match status" value="1"/>
</dbReference>
<evidence type="ECO:0000256" key="1">
    <source>
        <dbReference type="ARBA" id="ARBA00008826"/>
    </source>
</evidence>
<protein>
    <recommendedName>
        <fullName evidence="5 6">Dephospho-CoA kinase</fullName>
        <ecNumber evidence="5 6">2.7.1.24</ecNumber>
    </recommendedName>
    <alternativeName>
        <fullName evidence="5">Dephosphocoenzyme A kinase</fullName>
    </alternativeName>
</protein>
<organism evidence="7 8">
    <name type="scientific">Longispora fulva</name>
    <dbReference type="NCBI Taxonomy" id="619741"/>
    <lineage>
        <taxon>Bacteria</taxon>
        <taxon>Bacillati</taxon>
        <taxon>Actinomycetota</taxon>
        <taxon>Actinomycetes</taxon>
        <taxon>Micromonosporales</taxon>
        <taxon>Micromonosporaceae</taxon>
        <taxon>Longispora</taxon>
    </lineage>
</organism>
<comment type="catalytic activity">
    <reaction evidence="5">
        <text>3'-dephospho-CoA + ATP = ADP + CoA + H(+)</text>
        <dbReference type="Rhea" id="RHEA:18245"/>
        <dbReference type="ChEBI" id="CHEBI:15378"/>
        <dbReference type="ChEBI" id="CHEBI:30616"/>
        <dbReference type="ChEBI" id="CHEBI:57287"/>
        <dbReference type="ChEBI" id="CHEBI:57328"/>
        <dbReference type="ChEBI" id="CHEBI:456216"/>
        <dbReference type="EC" id="2.7.1.24"/>
    </reaction>
</comment>
<dbReference type="GO" id="GO:0004140">
    <property type="term" value="F:dephospho-CoA kinase activity"/>
    <property type="evidence" value="ECO:0007669"/>
    <property type="project" value="UniProtKB-UniRule"/>
</dbReference>
<comment type="pathway">
    <text evidence="5">Cofactor biosynthesis; coenzyme A biosynthesis; CoA from (R)-pantothenate: step 5/5.</text>
</comment>
<name>A0A8J7KKG6_9ACTN</name>
<evidence type="ECO:0000256" key="5">
    <source>
        <dbReference type="HAMAP-Rule" id="MF_00376"/>
    </source>
</evidence>
<comment type="similarity">
    <text evidence="2">In the C-terminal section; belongs to the UPF0157 (GrpB) family.</text>
</comment>
<dbReference type="RefSeq" id="WP_197007710.1">
    <property type="nucleotide sequence ID" value="NZ_BONS01000029.1"/>
</dbReference>
<dbReference type="HAMAP" id="MF_00376">
    <property type="entry name" value="Dephospho_CoA_kinase"/>
    <property type="match status" value="1"/>
</dbReference>
<dbReference type="NCBIfam" id="NF002879">
    <property type="entry name" value="PRK03333.1"/>
    <property type="match status" value="1"/>
</dbReference>
<sequence>MLRVGLTGGIGAGKSAVARYLAGRGAVIVDSDVLAREVVAPGTEGLAEVVDTFGDGVLRDGALDRAALAAVVFADPSARARLERIIHPRVRARSEELTAAAGDSIVVNDIPLLVEVGLAPTFPLVLVVEAGHDVRLARLVERGLPPAEAESRMAAQASDGQRRAAADVVVDNSGTLAELHTRLATVWDRFVGFDENLAAGRRAARPVELTIAAPDGTWPEQYARLAARIRHAAGDLAVTLDHIGSTSVPGLPAKDILDIQLGVTDLAAADRLAPVLAAVGFPANPGEWWDNPKPPDTTIWYKRLHGSADPGRPVNLHVRTLDSPGWRWALMFRDWLRANPAEVAGYAQLKARLAAEGLTVNDYADAKEPWFDEAGALAEKWAATTGWAPTAATG</sequence>
<dbReference type="NCBIfam" id="TIGR00152">
    <property type="entry name" value="dephospho-CoA kinase"/>
    <property type="match status" value="1"/>
</dbReference>
<dbReference type="SUPFAM" id="SSF52540">
    <property type="entry name" value="P-loop containing nucleoside triphosphate hydrolases"/>
    <property type="match status" value="1"/>
</dbReference>
<proteinExistence type="inferred from homology"/>
<dbReference type="PANTHER" id="PTHR34822:SF1">
    <property type="entry name" value="GRPB FAMILY PROTEIN"/>
    <property type="match status" value="1"/>
</dbReference>
<dbReference type="InterPro" id="IPR043519">
    <property type="entry name" value="NT_sf"/>
</dbReference>
<keyword evidence="5" id="KW-0173">Coenzyme A biosynthesis</keyword>
<keyword evidence="8" id="KW-1185">Reference proteome</keyword>